<organism evidence="3 4">
    <name type="scientific">Sphingomonas donggukensis</name>
    <dbReference type="NCBI Taxonomy" id="2949093"/>
    <lineage>
        <taxon>Bacteria</taxon>
        <taxon>Pseudomonadati</taxon>
        <taxon>Pseudomonadota</taxon>
        <taxon>Alphaproteobacteria</taxon>
        <taxon>Sphingomonadales</taxon>
        <taxon>Sphingomonadaceae</taxon>
        <taxon>Sphingomonas</taxon>
    </lineage>
</organism>
<evidence type="ECO:0000313" key="4">
    <source>
        <dbReference type="Proteomes" id="UP001055580"/>
    </source>
</evidence>
<dbReference type="Gene3D" id="1.25.40.10">
    <property type="entry name" value="Tetratricopeptide repeat domain"/>
    <property type="match status" value="1"/>
</dbReference>
<name>A0ABY4TW01_9SPHN</name>
<keyword evidence="1" id="KW-0175">Coiled coil</keyword>
<sequence length="250" mass="27858">MIAYAAVIAMQIACIVHVIRNRRNQLWIMALFFLPVASAIAYFVVEVLPGMQGNRHVRTVKAAALAKIDPERELRAARDALDLSDTVANRVRVADALADLGRHDEAVAAYREALSRTTIGDAATRAKLARSLFETGDAAAALAMLDDLAPVTGQNETDRRAMLRARIFDHLGREDEALEIYADVVTRLPGEEARCRYAGLLLEQGYEGRARRVLEEVEARMKRLDRQQRAAEADMYAWATRKLAELRAND</sequence>
<proteinExistence type="predicted"/>
<dbReference type="PIRSF" id="PIRSF030959">
    <property type="entry name" value="UCP030959"/>
    <property type="match status" value="1"/>
</dbReference>
<dbReference type="InterPro" id="IPR014562">
    <property type="entry name" value="UCP030959_TPR_rpt-cont"/>
</dbReference>
<keyword evidence="4" id="KW-1185">Reference proteome</keyword>
<gene>
    <name evidence="3" type="ORF">M9980_04635</name>
</gene>
<accession>A0ABY4TW01</accession>
<reference evidence="3" key="1">
    <citation type="submission" date="2022-05" db="EMBL/GenBank/DDBJ databases">
        <title>Sphingomonas sp. strain RMG20 Genome sequencing and assembly.</title>
        <authorList>
            <person name="Kim I."/>
        </authorList>
    </citation>
    <scope>NUCLEOTIDE SEQUENCE</scope>
    <source>
        <strain evidence="3">RMG20</strain>
    </source>
</reference>
<dbReference type="InterPro" id="IPR011990">
    <property type="entry name" value="TPR-like_helical_dom_sf"/>
</dbReference>
<keyword evidence="2" id="KW-0812">Transmembrane</keyword>
<dbReference type="EMBL" id="CP098401">
    <property type="protein sequence ID" value="URW76507.1"/>
    <property type="molecule type" value="Genomic_DNA"/>
</dbReference>
<dbReference type="SUPFAM" id="SSF48452">
    <property type="entry name" value="TPR-like"/>
    <property type="match status" value="1"/>
</dbReference>
<evidence type="ECO:0000256" key="1">
    <source>
        <dbReference type="SAM" id="Coils"/>
    </source>
</evidence>
<keyword evidence="2" id="KW-0472">Membrane</keyword>
<feature type="coiled-coil region" evidence="1">
    <location>
        <begin position="207"/>
        <end position="234"/>
    </location>
</feature>
<dbReference type="RefSeq" id="WP_250753893.1">
    <property type="nucleotide sequence ID" value="NZ_CP098401.1"/>
</dbReference>
<keyword evidence="2" id="KW-1133">Transmembrane helix</keyword>
<evidence type="ECO:0000313" key="3">
    <source>
        <dbReference type="EMBL" id="URW76507.1"/>
    </source>
</evidence>
<feature type="transmembrane region" description="Helical" evidence="2">
    <location>
        <begin position="26"/>
        <end position="45"/>
    </location>
</feature>
<dbReference type="Proteomes" id="UP001055580">
    <property type="component" value="Chromosome"/>
</dbReference>
<evidence type="ECO:0000256" key="2">
    <source>
        <dbReference type="SAM" id="Phobius"/>
    </source>
</evidence>
<protein>
    <submittedName>
        <fullName evidence="3">Tetratricopeptide repeat protein</fullName>
    </submittedName>
</protein>
<dbReference type="Pfam" id="PF14559">
    <property type="entry name" value="TPR_19"/>
    <property type="match status" value="1"/>
</dbReference>